<dbReference type="EMBL" id="BAABLK010000033">
    <property type="protein sequence ID" value="GAA5227725.1"/>
    <property type="molecule type" value="Genomic_DNA"/>
</dbReference>
<dbReference type="Pfam" id="PF00293">
    <property type="entry name" value="NUDIX"/>
    <property type="match status" value="1"/>
</dbReference>
<name>A0ABP9TRX2_9MICC</name>
<protein>
    <submittedName>
        <fullName evidence="4">NUDIX domain-containing protein</fullName>
    </submittedName>
</protein>
<dbReference type="PANTHER" id="PTHR43046:SF16">
    <property type="entry name" value="ADP-RIBOSE PYROPHOSPHATASE YJHB-RELATED"/>
    <property type="match status" value="1"/>
</dbReference>
<gene>
    <name evidence="4" type="ORF">GCM10025778_22580</name>
</gene>
<keyword evidence="5" id="KW-1185">Reference proteome</keyword>
<dbReference type="Gene3D" id="3.90.79.10">
    <property type="entry name" value="Nucleoside Triphosphate Pyrophosphohydrolase"/>
    <property type="match status" value="1"/>
</dbReference>
<evidence type="ECO:0000313" key="5">
    <source>
        <dbReference type="Proteomes" id="UP001501257"/>
    </source>
</evidence>
<dbReference type="Proteomes" id="UP001501257">
    <property type="component" value="Unassembled WGS sequence"/>
</dbReference>
<dbReference type="PROSITE" id="PS51462">
    <property type="entry name" value="NUDIX"/>
    <property type="match status" value="1"/>
</dbReference>
<evidence type="ECO:0000256" key="1">
    <source>
        <dbReference type="ARBA" id="ARBA00001946"/>
    </source>
</evidence>
<dbReference type="CDD" id="cd18879">
    <property type="entry name" value="NUDIX_Hydrolase"/>
    <property type="match status" value="1"/>
</dbReference>
<comment type="cofactor">
    <cofactor evidence="1">
        <name>Mg(2+)</name>
        <dbReference type="ChEBI" id="CHEBI:18420"/>
    </cofactor>
</comment>
<dbReference type="InterPro" id="IPR015797">
    <property type="entry name" value="NUDIX_hydrolase-like_dom_sf"/>
</dbReference>
<keyword evidence="2" id="KW-0378">Hydrolase</keyword>
<sequence>MPTPEFIVQMREKIGNDPLWLPGVKAVVIHEGKVLLVRRADNGRWTLPAGILEPGEEPAIAAVREVFEETAVHCAITHLVGVATTDEALYPNGDRAQYLDIIMAGEYLGGNAKVNDDENLEVGWFELEDTPDVPPKHARAIAWTLEPKVEGHFLTVGQDLA</sequence>
<dbReference type="PANTHER" id="PTHR43046">
    <property type="entry name" value="GDP-MANNOSE MANNOSYL HYDROLASE"/>
    <property type="match status" value="1"/>
</dbReference>
<accession>A0ABP9TRX2</accession>
<evidence type="ECO:0000259" key="3">
    <source>
        <dbReference type="PROSITE" id="PS51462"/>
    </source>
</evidence>
<dbReference type="InterPro" id="IPR000086">
    <property type="entry name" value="NUDIX_hydrolase_dom"/>
</dbReference>
<evidence type="ECO:0000256" key="2">
    <source>
        <dbReference type="ARBA" id="ARBA00022801"/>
    </source>
</evidence>
<evidence type="ECO:0000313" key="4">
    <source>
        <dbReference type="EMBL" id="GAA5227725.1"/>
    </source>
</evidence>
<dbReference type="RefSeq" id="WP_210101731.1">
    <property type="nucleotide sequence ID" value="NZ_BAABLK010000033.1"/>
</dbReference>
<proteinExistence type="predicted"/>
<reference evidence="5" key="1">
    <citation type="journal article" date="2019" name="Int. J. Syst. Evol. Microbiol.">
        <title>The Global Catalogue of Microorganisms (GCM) 10K type strain sequencing project: providing services to taxonomists for standard genome sequencing and annotation.</title>
        <authorList>
            <consortium name="The Broad Institute Genomics Platform"/>
            <consortium name="The Broad Institute Genome Sequencing Center for Infectious Disease"/>
            <person name="Wu L."/>
            <person name="Ma J."/>
        </authorList>
    </citation>
    <scope>NUCLEOTIDE SEQUENCE [LARGE SCALE GENOMIC DNA]</scope>
    <source>
        <strain evidence="5">JCM 18952</strain>
    </source>
</reference>
<feature type="domain" description="Nudix hydrolase" evidence="3">
    <location>
        <begin position="19"/>
        <end position="147"/>
    </location>
</feature>
<dbReference type="SUPFAM" id="SSF55811">
    <property type="entry name" value="Nudix"/>
    <property type="match status" value="1"/>
</dbReference>
<comment type="caution">
    <text evidence="4">The sequence shown here is derived from an EMBL/GenBank/DDBJ whole genome shotgun (WGS) entry which is preliminary data.</text>
</comment>
<organism evidence="4 5">
    <name type="scientific">Paeniglutamicibacter antarcticus</name>
    <dbReference type="NCBI Taxonomy" id="494023"/>
    <lineage>
        <taxon>Bacteria</taxon>
        <taxon>Bacillati</taxon>
        <taxon>Actinomycetota</taxon>
        <taxon>Actinomycetes</taxon>
        <taxon>Micrococcales</taxon>
        <taxon>Micrococcaceae</taxon>
        <taxon>Paeniglutamicibacter</taxon>
    </lineage>
</organism>